<keyword evidence="1" id="KW-0862">Zinc</keyword>
<keyword evidence="1" id="KW-0863">Zinc-finger</keyword>
<dbReference type="InterPro" id="IPR013087">
    <property type="entry name" value="Znf_C2H2_type"/>
</dbReference>
<keyword evidence="5" id="KW-1185">Reference proteome</keyword>
<dbReference type="PROSITE" id="PS00028">
    <property type="entry name" value="ZINC_FINGER_C2H2_1"/>
    <property type="match status" value="1"/>
</dbReference>
<proteinExistence type="predicted"/>
<protein>
    <recommendedName>
        <fullName evidence="3">C2H2-type domain-containing protein</fullName>
    </recommendedName>
</protein>
<organism evidence="4 5">
    <name type="scientific">Coprinellus micaceus</name>
    <name type="common">Glistening ink-cap mushroom</name>
    <name type="synonym">Coprinus micaceus</name>
    <dbReference type="NCBI Taxonomy" id="71717"/>
    <lineage>
        <taxon>Eukaryota</taxon>
        <taxon>Fungi</taxon>
        <taxon>Dikarya</taxon>
        <taxon>Basidiomycota</taxon>
        <taxon>Agaricomycotina</taxon>
        <taxon>Agaricomycetes</taxon>
        <taxon>Agaricomycetidae</taxon>
        <taxon>Agaricales</taxon>
        <taxon>Agaricineae</taxon>
        <taxon>Psathyrellaceae</taxon>
        <taxon>Coprinellus</taxon>
    </lineage>
</organism>
<feature type="compositionally biased region" description="Basic residues" evidence="2">
    <location>
        <begin position="310"/>
        <end position="320"/>
    </location>
</feature>
<evidence type="ECO:0000313" key="5">
    <source>
        <dbReference type="Proteomes" id="UP000298030"/>
    </source>
</evidence>
<dbReference type="PROSITE" id="PS50157">
    <property type="entry name" value="ZINC_FINGER_C2H2_2"/>
    <property type="match status" value="1"/>
</dbReference>
<dbReference type="AlphaFoldDB" id="A0A4Y7T5R5"/>
<feature type="compositionally biased region" description="Basic and acidic residues" evidence="2">
    <location>
        <begin position="214"/>
        <end position="229"/>
    </location>
</feature>
<evidence type="ECO:0000313" key="4">
    <source>
        <dbReference type="EMBL" id="TEB29288.1"/>
    </source>
</evidence>
<feature type="compositionally biased region" description="Basic residues" evidence="2">
    <location>
        <begin position="245"/>
        <end position="256"/>
    </location>
</feature>
<feature type="region of interest" description="Disordered" evidence="2">
    <location>
        <begin position="304"/>
        <end position="335"/>
    </location>
</feature>
<reference evidence="4 5" key="1">
    <citation type="journal article" date="2019" name="Nat. Ecol. Evol.">
        <title>Megaphylogeny resolves global patterns of mushroom evolution.</title>
        <authorList>
            <person name="Varga T."/>
            <person name="Krizsan K."/>
            <person name="Foldi C."/>
            <person name="Dima B."/>
            <person name="Sanchez-Garcia M."/>
            <person name="Sanchez-Ramirez S."/>
            <person name="Szollosi G.J."/>
            <person name="Szarkandi J.G."/>
            <person name="Papp V."/>
            <person name="Albert L."/>
            <person name="Andreopoulos W."/>
            <person name="Angelini C."/>
            <person name="Antonin V."/>
            <person name="Barry K.W."/>
            <person name="Bougher N.L."/>
            <person name="Buchanan P."/>
            <person name="Buyck B."/>
            <person name="Bense V."/>
            <person name="Catcheside P."/>
            <person name="Chovatia M."/>
            <person name="Cooper J."/>
            <person name="Damon W."/>
            <person name="Desjardin D."/>
            <person name="Finy P."/>
            <person name="Geml J."/>
            <person name="Haridas S."/>
            <person name="Hughes K."/>
            <person name="Justo A."/>
            <person name="Karasinski D."/>
            <person name="Kautmanova I."/>
            <person name="Kiss B."/>
            <person name="Kocsube S."/>
            <person name="Kotiranta H."/>
            <person name="LaButti K.M."/>
            <person name="Lechner B.E."/>
            <person name="Liimatainen K."/>
            <person name="Lipzen A."/>
            <person name="Lukacs Z."/>
            <person name="Mihaltcheva S."/>
            <person name="Morgado L.N."/>
            <person name="Niskanen T."/>
            <person name="Noordeloos M.E."/>
            <person name="Ohm R.A."/>
            <person name="Ortiz-Santana B."/>
            <person name="Ovrebo C."/>
            <person name="Racz N."/>
            <person name="Riley R."/>
            <person name="Savchenko A."/>
            <person name="Shiryaev A."/>
            <person name="Soop K."/>
            <person name="Spirin V."/>
            <person name="Szebenyi C."/>
            <person name="Tomsovsky M."/>
            <person name="Tulloss R.E."/>
            <person name="Uehling J."/>
            <person name="Grigoriev I.V."/>
            <person name="Vagvolgyi C."/>
            <person name="Papp T."/>
            <person name="Martin F.M."/>
            <person name="Miettinen O."/>
            <person name="Hibbett D.S."/>
            <person name="Nagy L.G."/>
        </authorList>
    </citation>
    <scope>NUCLEOTIDE SEQUENCE [LARGE SCALE GENOMIC DNA]</scope>
    <source>
        <strain evidence="4 5">FP101781</strain>
    </source>
</reference>
<sequence length="335" mass="37934">MSFHPTRDGVKWGEKCVQSGPPPFSASHKARVMGFANLIPFRFFPPSRRPSLLGPPLVGNIRSIRNYDREFRVLLLRLRQWPQASPPTTTMEGQTGYDRLAKPGPVTVTAAHPTEQHVQANAVATGDQTENCDPDNKQCTACNIYFSTVARLKLHKMTTHGAEEMRRKLKEYNDQVGMKGGEISKESDIPVKLTKSQKARRRMQLRRQGGLGEQELKAGEAEVPQRSEPAEQAVQEKPLEEPARKAPKKRKQRKTRIPSQPAPPEVKGVTLNARDLKCNAVSTSLPNPLPAEYFEQKRELDRVRAAQTKEKRHKRMKVRERRQVYKAKSTPPEVK</sequence>
<gene>
    <name evidence="4" type="ORF">FA13DRAFT_1815419</name>
</gene>
<evidence type="ECO:0000256" key="2">
    <source>
        <dbReference type="SAM" id="MobiDB-lite"/>
    </source>
</evidence>
<dbReference type="EMBL" id="QPFP01000028">
    <property type="protein sequence ID" value="TEB29288.1"/>
    <property type="molecule type" value="Genomic_DNA"/>
</dbReference>
<feature type="domain" description="C2H2-type" evidence="3">
    <location>
        <begin position="137"/>
        <end position="165"/>
    </location>
</feature>
<accession>A0A4Y7T5R5</accession>
<dbReference type="GO" id="GO:0008270">
    <property type="term" value="F:zinc ion binding"/>
    <property type="evidence" value="ECO:0007669"/>
    <property type="project" value="UniProtKB-KW"/>
</dbReference>
<keyword evidence="1" id="KW-0479">Metal-binding</keyword>
<feature type="compositionally biased region" description="Basic residues" evidence="2">
    <location>
        <begin position="195"/>
        <end position="205"/>
    </location>
</feature>
<feature type="region of interest" description="Disordered" evidence="2">
    <location>
        <begin position="179"/>
        <end position="271"/>
    </location>
</feature>
<dbReference type="Proteomes" id="UP000298030">
    <property type="component" value="Unassembled WGS sequence"/>
</dbReference>
<evidence type="ECO:0000256" key="1">
    <source>
        <dbReference type="PROSITE-ProRule" id="PRU00042"/>
    </source>
</evidence>
<comment type="caution">
    <text evidence="4">The sequence shown here is derived from an EMBL/GenBank/DDBJ whole genome shotgun (WGS) entry which is preliminary data.</text>
</comment>
<name>A0A4Y7T5R5_COPMI</name>
<evidence type="ECO:0000259" key="3">
    <source>
        <dbReference type="PROSITE" id="PS50157"/>
    </source>
</evidence>